<evidence type="ECO:0000256" key="2">
    <source>
        <dbReference type="RuleBase" id="RU369065"/>
    </source>
</evidence>
<dbReference type="PANTHER" id="PTHR33077">
    <property type="entry name" value="PROTEIN TIFY 4A-RELATED-RELATED"/>
    <property type="match status" value="1"/>
</dbReference>
<dbReference type="Proteomes" id="UP001324115">
    <property type="component" value="Unassembled WGS sequence"/>
</dbReference>
<gene>
    <name evidence="5" type="ORF">RGQ29_003309</name>
</gene>
<keyword evidence="6" id="KW-1185">Reference proteome</keyword>
<evidence type="ECO:0000313" key="6">
    <source>
        <dbReference type="Proteomes" id="UP001324115"/>
    </source>
</evidence>
<comment type="caution">
    <text evidence="5">The sequence shown here is derived from an EMBL/GenBank/DDBJ whole genome shotgun (WGS) entry which is preliminary data.</text>
</comment>
<comment type="domain">
    <text evidence="2">The jas domain is required for interaction with COI1.</text>
</comment>
<dbReference type="AlphaFoldDB" id="A0AAN7ECK3"/>
<dbReference type="GO" id="GO:0009611">
    <property type="term" value="P:response to wounding"/>
    <property type="evidence" value="ECO:0007669"/>
    <property type="project" value="UniProtKB-UniRule"/>
</dbReference>
<evidence type="ECO:0000256" key="1">
    <source>
        <dbReference type="ARBA" id="ARBA00008614"/>
    </source>
</evidence>
<dbReference type="Pfam" id="PF06200">
    <property type="entry name" value="tify"/>
    <property type="match status" value="1"/>
</dbReference>
<dbReference type="PANTHER" id="PTHR33077:SF125">
    <property type="entry name" value="PROTEIN TIFY"/>
    <property type="match status" value="1"/>
</dbReference>
<accession>A0AAN7ECK3</accession>
<dbReference type="GO" id="GO:0005634">
    <property type="term" value="C:nucleus"/>
    <property type="evidence" value="ECO:0007669"/>
    <property type="project" value="UniProtKB-SubCell"/>
</dbReference>
<sequence>MERDFLGLSSKNTSVTVKEELNDDSISMMSSALLRGSGMQWSFSNKVSAVPQFLSFRAAQEDRPRKNVNDSLATSGFMTVSTANVFDSNQKSYTGVIQKNFITDKQAGNHYAMTAYPIQHFDAHSVHRPQEVRIFPVSNQLNQTSPIALGTTVLQSHLASTSQNVVGSTIKPQPLGGITAPISVVPLRGSMVGTTDLRDASKPSKAPTQLTIFYAGSVCVYDDVTPEKAQAIMLLAGNGSSPAHNITQSTAQEQALIPRPSPSDSIATQSHTTTLFPGLPSPLFLTSQAGSQSGVVTSSTNELVTGKPRGSSSFPTKHSEPPKVVSPAGCAAKTIIQTVALPQARKASLARFLEKRRERVSTTPYNVSKNNPDCSTSGPDGVGYSANSSGSCPLPAIK</sequence>
<reference evidence="5 6" key="1">
    <citation type="journal article" date="2023" name="G3 (Bethesda)">
        <title>A haplotype-resolved chromosome-scale genome for Quercus rubra L. provides insights into the genetics of adaptive traits for red oak species.</title>
        <authorList>
            <person name="Kapoor B."/>
            <person name="Jenkins J."/>
            <person name="Schmutz J."/>
            <person name="Zhebentyayeva T."/>
            <person name="Kuelheim C."/>
            <person name="Coggeshall M."/>
            <person name="Heim C."/>
            <person name="Lasky J.R."/>
            <person name="Leites L."/>
            <person name="Islam-Faridi N."/>
            <person name="Romero-Severson J."/>
            <person name="DeLeo V.L."/>
            <person name="Lucas S.M."/>
            <person name="Lazic D."/>
            <person name="Gailing O."/>
            <person name="Carlson J."/>
            <person name="Staton M."/>
        </authorList>
    </citation>
    <scope>NUCLEOTIDE SEQUENCE [LARGE SCALE GENOMIC DNA]</scope>
    <source>
        <strain evidence="5">Pseudo-F2</strain>
    </source>
</reference>
<dbReference type="SMART" id="SM00979">
    <property type="entry name" value="TIFY"/>
    <property type="match status" value="1"/>
</dbReference>
<dbReference type="PROSITE" id="PS51320">
    <property type="entry name" value="TIFY"/>
    <property type="match status" value="1"/>
</dbReference>
<evidence type="ECO:0000313" key="5">
    <source>
        <dbReference type="EMBL" id="KAK4567466.1"/>
    </source>
</evidence>
<feature type="compositionally biased region" description="Polar residues" evidence="3">
    <location>
        <begin position="361"/>
        <end position="378"/>
    </location>
</feature>
<evidence type="ECO:0000256" key="3">
    <source>
        <dbReference type="SAM" id="MobiDB-lite"/>
    </source>
</evidence>
<keyword evidence="2" id="KW-1184">Jasmonic acid signaling pathway</keyword>
<organism evidence="5 6">
    <name type="scientific">Quercus rubra</name>
    <name type="common">Northern red oak</name>
    <name type="synonym">Quercus borealis</name>
    <dbReference type="NCBI Taxonomy" id="3512"/>
    <lineage>
        <taxon>Eukaryota</taxon>
        <taxon>Viridiplantae</taxon>
        <taxon>Streptophyta</taxon>
        <taxon>Embryophyta</taxon>
        <taxon>Tracheophyta</taxon>
        <taxon>Spermatophyta</taxon>
        <taxon>Magnoliopsida</taxon>
        <taxon>eudicotyledons</taxon>
        <taxon>Gunneridae</taxon>
        <taxon>Pentapetalae</taxon>
        <taxon>rosids</taxon>
        <taxon>fabids</taxon>
        <taxon>Fagales</taxon>
        <taxon>Fagaceae</taxon>
        <taxon>Quercus</taxon>
    </lineage>
</organism>
<dbReference type="InterPro" id="IPR018467">
    <property type="entry name" value="CCT_CS"/>
</dbReference>
<comment type="similarity">
    <text evidence="1 2">Belongs to the TIFY/JAZ family.</text>
</comment>
<dbReference type="EMBL" id="JAXUIC010000010">
    <property type="protein sequence ID" value="KAK4567466.1"/>
    <property type="molecule type" value="Genomic_DNA"/>
</dbReference>
<dbReference type="Pfam" id="PF09425">
    <property type="entry name" value="Jas_motif"/>
    <property type="match status" value="1"/>
</dbReference>
<comment type="function">
    <text evidence="2">Repressor of jasmonate responses.</text>
</comment>
<keyword evidence="2" id="KW-0539">Nucleus</keyword>
<proteinExistence type="inferred from homology"/>
<dbReference type="GO" id="GO:0031347">
    <property type="term" value="P:regulation of defense response"/>
    <property type="evidence" value="ECO:0007669"/>
    <property type="project" value="UniProtKB-UniRule"/>
</dbReference>
<protein>
    <recommendedName>
        <fullName evidence="2">Protein TIFY</fullName>
    </recommendedName>
    <alternativeName>
        <fullName evidence="2">Jasmonate ZIM domain-containing protein</fullName>
    </alternativeName>
</protein>
<dbReference type="GO" id="GO:2000022">
    <property type="term" value="P:regulation of jasmonic acid mediated signaling pathway"/>
    <property type="evidence" value="ECO:0007669"/>
    <property type="project" value="UniProtKB-UniRule"/>
</dbReference>
<feature type="region of interest" description="Disordered" evidence="3">
    <location>
        <begin position="296"/>
        <end position="326"/>
    </location>
</feature>
<evidence type="ECO:0000259" key="4">
    <source>
        <dbReference type="PROSITE" id="PS51320"/>
    </source>
</evidence>
<dbReference type="InterPro" id="IPR010399">
    <property type="entry name" value="Tify_dom"/>
</dbReference>
<feature type="domain" description="Tify" evidence="4">
    <location>
        <begin position="203"/>
        <end position="238"/>
    </location>
</feature>
<comment type="subcellular location">
    <subcellularLocation>
        <location evidence="2">Nucleus</location>
    </subcellularLocation>
</comment>
<name>A0AAN7ECK3_QUERU</name>
<dbReference type="InterPro" id="IPR040390">
    <property type="entry name" value="TIFY/JAZ"/>
</dbReference>
<feature type="region of interest" description="Disordered" evidence="3">
    <location>
        <begin position="358"/>
        <end position="398"/>
    </location>
</feature>